<dbReference type="EMBL" id="JAGQLI010000066">
    <property type="protein sequence ID" value="MCA9379049.1"/>
    <property type="molecule type" value="Genomic_DNA"/>
</dbReference>
<comment type="caution">
    <text evidence="1">The sequence shown here is derived from an EMBL/GenBank/DDBJ whole genome shotgun (WGS) entry which is preliminary data.</text>
</comment>
<evidence type="ECO:0000313" key="1">
    <source>
        <dbReference type="EMBL" id="MCA9379049.1"/>
    </source>
</evidence>
<dbReference type="Proteomes" id="UP000760819">
    <property type="component" value="Unassembled WGS sequence"/>
</dbReference>
<gene>
    <name evidence="1" type="ORF">KC640_01340</name>
</gene>
<reference evidence="1" key="2">
    <citation type="journal article" date="2021" name="Microbiome">
        <title>Successional dynamics and alternative stable states in a saline activated sludge microbial community over 9 years.</title>
        <authorList>
            <person name="Wang Y."/>
            <person name="Ye J."/>
            <person name="Ju F."/>
            <person name="Liu L."/>
            <person name="Boyd J.A."/>
            <person name="Deng Y."/>
            <person name="Parks D.H."/>
            <person name="Jiang X."/>
            <person name="Yin X."/>
            <person name="Woodcroft B.J."/>
            <person name="Tyson G.W."/>
            <person name="Hugenholtz P."/>
            <person name="Polz M.F."/>
            <person name="Zhang T."/>
        </authorList>
    </citation>
    <scope>NUCLEOTIDE SEQUENCE</scope>
    <source>
        <strain evidence="1">HKST-UBA12</strain>
    </source>
</reference>
<evidence type="ECO:0000313" key="2">
    <source>
        <dbReference type="Proteomes" id="UP000760819"/>
    </source>
</evidence>
<reference evidence="1" key="1">
    <citation type="submission" date="2020-04" db="EMBL/GenBank/DDBJ databases">
        <authorList>
            <person name="Zhang T."/>
        </authorList>
    </citation>
    <scope>NUCLEOTIDE SEQUENCE</scope>
    <source>
        <strain evidence="1">HKST-UBA12</strain>
    </source>
</reference>
<proteinExistence type="predicted"/>
<name>A0A955I6Z3_9BACT</name>
<protein>
    <submittedName>
        <fullName evidence="1">Uncharacterized protein</fullName>
    </submittedName>
</protein>
<sequence length="347" mass="37675">MIDNSGADTAPVELANLLINLIVGPTTYYIVGGESDTLRLPQSTGNGGFRELSVPALAFNGRSWEFDPALLMDSPNVCINGISIKTTGPDIGKSSNLADAMAGDFVVDYHDGYANRKVFVLRIGNYFVELTLDQVASIVSKMREMLKHNPDKAEEIIGLQSRIIGLFIKEIKGRQTEVLIGDETPPGIGADLSSLVNQGPALSYLRNQLQSSGSVSEAQGRVEYLAERLKFILVNKAGSISFALPQGEFDLMFGSNVIEVATAALKRSLGLSNHAIVLFQDVQRDTFQIKIQVDAEGITMSRDGKVLTPRIDKSSPSEMIYDLGSVLLTLDTISKKLSIKENVYEEA</sequence>
<dbReference type="AlphaFoldDB" id="A0A955I6Z3"/>
<accession>A0A955I6Z3</accession>
<organism evidence="1 2">
    <name type="scientific">Candidatus Dojkabacteria bacterium</name>
    <dbReference type="NCBI Taxonomy" id="2099670"/>
    <lineage>
        <taxon>Bacteria</taxon>
        <taxon>Candidatus Dojkabacteria</taxon>
    </lineage>
</organism>